<evidence type="ECO:0000256" key="1">
    <source>
        <dbReference type="SAM" id="MobiDB-lite"/>
    </source>
</evidence>
<proteinExistence type="predicted"/>
<sequence>MEGVEQAVVESSPDNQCTNLEQSDYTFREFKPTLESLFRKLDGSQSNQIFQMRVDEPGKVYCRKRPGNETAAFWASFTKLDPPLPNKEPHDIYKKVLQYHDQEEVAAKKKSRPQKVCSSEEAAVREAAEV</sequence>
<gene>
    <name evidence="2" type="ORF">PPTG_01528</name>
</gene>
<accession>W2R7E0</accession>
<dbReference type="VEuPathDB" id="FungiDB:PPTG_01528"/>
<dbReference type="Proteomes" id="UP000018817">
    <property type="component" value="Unassembled WGS sequence"/>
</dbReference>
<evidence type="ECO:0000313" key="3">
    <source>
        <dbReference type="Proteomes" id="UP000018817"/>
    </source>
</evidence>
<dbReference type="AlphaFoldDB" id="W2R7E0"/>
<reference evidence="2 3" key="2">
    <citation type="submission" date="2013-11" db="EMBL/GenBank/DDBJ databases">
        <title>The Genome Sequence of Phytophthora parasitica INRA-310.</title>
        <authorList>
            <consortium name="The Broad Institute Genomics Platform"/>
            <person name="Russ C."/>
            <person name="Tyler B."/>
            <person name="Panabieres F."/>
            <person name="Shan W."/>
            <person name="Tripathy S."/>
            <person name="Grunwald N."/>
            <person name="Machado M."/>
            <person name="Johnson C.S."/>
            <person name="Arredondo F."/>
            <person name="Hong C."/>
            <person name="Coffey M."/>
            <person name="Young S.K."/>
            <person name="Zeng Q."/>
            <person name="Gargeya S."/>
            <person name="Fitzgerald M."/>
            <person name="Abouelleil A."/>
            <person name="Alvarado L."/>
            <person name="Chapman S.B."/>
            <person name="Gainer-Dewar J."/>
            <person name="Goldberg J."/>
            <person name="Griggs A."/>
            <person name="Gujja S."/>
            <person name="Hansen M."/>
            <person name="Howarth C."/>
            <person name="Imamovic A."/>
            <person name="Ireland A."/>
            <person name="Larimer J."/>
            <person name="McCowan C."/>
            <person name="Murphy C."/>
            <person name="Pearson M."/>
            <person name="Poon T.W."/>
            <person name="Priest M."/>
            <person name="Roberts A."/>
            <person name="Saif S."/>
            <person name="Shea T."/>
            <person name="Sykes S."/>
            <person name="Wortman J."/>
            <person name="Nusbaum C."/>
            <person name="Birren B."/>
        </authorList>
    </citation>
    <scope>NUCLEOTIDE SEQUENCE [LARGE SCALE GENOMIC DNA]</scope>
    <source>
        <strain evidence="2 3">INRA-310</strain>
    </source>
</reference>
<feature type="region of interest" description="Disordered" evidence="1">
    <location>
        <begin position="105"/>
        <end position="130"/>
    </location>
</feature>
<name>W2R7E0_PHYN3</name>
<dbReference type="EMBL" id="KI669563">
    <property type="protein sequence ID" value="ETN21297.1"/>
    <property type="molecule type" value="Genomic_DNA"/>
</dbReference>
<reference evidence="3" key="1">
    <citation type="submission" date="2011-12" db="EMBL/GenBank/DDBJ databases">
        <authorList>
            <consortium name="The Broad Institute Genome Sequencing Platform"/>
            <person name="Russ C."/>
            <person name="Tyler B."/>
            <person name="Panabieres F."/>
            <person name="Shan W."/>
            <person name="Tripathy S."/>
            <person name="Grunwald N."/>
            <person name="Machado M."/>
            <person name="Young S.K."/>
            <person name="Zeng Q."/>
            <person name="Gargeya S."/>
            <person name="Fitzgerald M."/>
            <person name="Haas B."/>
            <person name="Abouelleil A."/>
            <person name="Alvarado L."/>
            <person name="Arachchi H.M."/>
            <person name="Berlin A."/>
            <person name="Chapman S.B."/>
            <person name="Gearin G."/>
            <person name="Goldberg J."/>
            <person name="Griggs A."/>
            <person name="Gujja S."/>
            <person name="Hansen M."/>
            <person name="Heiman D."/>
            <person name="Howarth C."/>
            <person name="Larimer J."/>
            <person name="Lui A."/>
            <person name="MacDonald P.J.P."/>
            <person name="McCowen C."/>
            <person name="Montmayeur A."/>
            <person name="Murphy C."/>
            <person name="Neiman D."/>
            <person name="Pearson M."/>
            <person name="Priest M."/>
            <person name="Roberts A."/>
            <person name="Saif S."/>
            <person name="Shea T."/>
            <person name="Sisk P."/>
            <person name="Stolte C."/>
            <person name="Sykes S."/>
            <person name="Wortman J."/>
            <person name="Nusbaum C."/>
            <person name="Birren B."/>
        </authorList>
    </citation>
    <scope>NUCLEOTIDE SEQUENCE [LARGE SCALE GENOMIC DNA]</scope>
    <source>
        <strain evidence="3">INRA-310</strain>
    </source>
</reference>
<dbReference type="RefSeq" id="XP_008893102.1">
    <property type="nucleotide sequence ID" value="XM_008894854.1"/>
</dbReference>
<evidence type="ECO:0000313" key="2">
    <source>
        <dbReference type="EMBL" id="ETN21297.1"/>
    </source>
</evidence>
<dbReference type="GeneID" id="20171814"/>
<protein>
    <submittedName>
        <fullName evidence="2">Uncharacterized protein</fullName>
    </submittedName>
</protein>
<organism evidence="2 3">
    <name type="scientific">Phytophthora nicotianae (strain INRA-310)</name>
    <name type="common">Phytophthora parasitica</name>
    <dbReference type="NCBI Taxonomy" id="761204"/>
    <lineage>
        <taxon>Eukaryota</taxon>
        <taxon>Sar</taxon>
        <taxon>Stramenopiles</taxon>
        <taxon>Oomycota</taxon>
        <taxon>Peronosporomycetes</taxon>
        <taxon>Peronosporales</taxon>
        <taxon>Peronosporaceae</taxon>
        <taxon>Phytophthora</taxon>
    </lineage>
</organism>